<accession>A0A6A4KP02</accession>
<comment type="caution">
    <text evidence="1">The sequence shown here is derived from an EMBL/GenBank/DDBJ whole genome shotgun (WGS) entry which is preliminary data.</text>
</comment>
<evidence type="ECO:0000313" key="2">
    <source>
        <dbReference type="Proteomes" id="UP000428333"/>
    </source>
</evidence>
<reference evidence="1 2" key="1">
    <citation type="journal article" date="2019" name="Genome Biol. Evol.">
        <title>The Rhododendron genome and chromosomal organization provide insight into shared whole-genome duplications across the heath family (Ericaceae).</title>
        <authorList>
            <person name="Soza V.L."/>
            <person name="Lindsley D."/>
            <person name="Waalkes A."/>
            <person name="Ramage E."/>
            <person name="Patwardhan R.P."/>
            <person name="Burton J.N."/>
            <person name="Adey A."/>
            <person name="Kumar A."/>
            <person name="Qiu R."/>
            <person name="Shendure J."/>
            <person name="Hall B."/>
        </authorList>
    </citation>
    <scope>NUCLEOTIDE SEQUENCE [LARGE SCALE GENOMIC DNA]</scope>
    <source>
        <strain evidence="1">RSF 1966-606</strain>
    </source>
</reference>
<dbReference type="PANTHER" id="PTHR46368:SF4">
    <property type="entry name" value="OS10G0403700 PROTEIN"/>
    <property type="match status" value="1"/>
</dbReference>
<dbReference type="AlphaFoldDB" id="A0A6A4KP02"/>
<dbReference type="EMBL" id="QEFC01003179">
    <property type="protein sequence ID" value="KAE9449386.1"/>
    <property type="molecule type" value="Genomic_DNA"/>
</dbReference>
<name>A0A6A4KP02_9ERIC</name>
<dbReference type="OrthoDB" id="1654262at2759"/>
<keyword evidence="2" id="KW-1185">Reference proteome</keyword>
<evidence type="ECO:0000313" key="1">
    <source>
        <dbReference type="EMBL" id="KAE9449386.1"/>
    </source>
</evidence>
<dbReference type="Proteomes" id="UP000428333">
    <property type="component" value="Linkage Group LG11"/>
</dbReference>
<gene>
    <name evidence="1" type="ORF">C3L33_18715</name>
</gene>
<protein>
    <submittedName>
        <fullName evidence="1">Uncharacterized protein</fullName>
    </submittedName>
</protein>
<organism evidence="1 2">
    <name type="scientific">Rhododendron williamsianum</name>
    <dbReference type="NCBI Taxonomy" id="262921"/>
    <lineage>
        <taxon>Eukaryota</taxon>
        <taxon>Viridiplantae</taxon>
        <taxon>Streptophyta</taxon>
        <taxon>Embryophyta</taxon>
        <taxon>Tracheophyta</taxon>
        <taxon>Spermatophyta</taxon>
        <taxon>Magnoliopsida</taxon>
        <taxon>eudicotyledons</taxon>
        <taxon>Gunneridae</taxon>
        <taxon>Pentapetalae</taxon>
        <taxon>asterids</taxon>
        <taxon>Ericales</taxon>
        <taxon>Ericaceae</taxon>
        <taxon>Ericoideae</taxon>
        <taxon>Rhodoreae</taxon>
        <taxon>Rhododendron</taxon>
    </lineage>
</organism>
<feature type="non-terminal residue" evidence="1">
    <location>
        <position position="1"/>
    </location>
</feature>
<sequence>MNWRPTLTCKFIAVRVVPRTALAVFWERLGPFMRPVLRFILAVFNGSNSLVRHDNEILPPSHPGPDFLTNDICVKPDLDALGSPGDVKWYCIRAILWAADYCQPEKDYFDLPFQENVPSFYDVSRSRFATLALGIEPIPSEHKVATNLPQEALMVWEFAHLVASILEKMVHSLRRNGQLLLGRRNSLRTQ</sequence>
<dbReference type="PANTHER" id="PTHR46368">
    <property type="match status" value="1"/>
</dbReference>
<proteinExistence type="predicted"/>